<dbReference type="GeneID" id="58726796"/>
<dbReference type="InterPro" id="IPR036208">
    <property type="entry name" value="VHL_sf"/>
</dbReference>
<dbReference type="InterPro" id="IPR037140">
    <property type="entry name" value="VHL_beta_dom_sf"/>
</dbReference>
<protein>
    <recommendedName>
        <fullName evidence="2">von Hippel-Lindau disease tumour suppressor beta domain-containing protein</fullName>
    </recommendedName>
</protein>
<feature type="chain" id="PRO_5046461580" description="von Hippel-Lindau disease tumour suppressor beta domain-containing protein" evidence="1">
    <location>
        <begin position="31"/>
        <end position="120"/>
    </location>
</feature>
<evidence type="ECO:0000313" key="3">
    <source>
        <dbReference type="EMBL" id="MBC1301395.1"/>
    </source>
</evidence>
<dbReference type="Gene3D" id="2.60.40.780">
    <property type="entry name" value="von Hippel-Lindau disease tumour suppressor, beta domain"/>
    <property type="match status" value="1"/>
</dbReference>
<keyword evidence="4" id="KW-1185">Reference proteome</keyword>
<reference evidence="3 4" key="1">
    <citation type="submission" date="2019-11" db="EMBL/GenBank/DDBJ databases">
        <title>Comparison of genomes from free-living endosymbiotic cyanobacteria isolated from Azolla.</title>
        <authorList>
            <person name="Thiel T."/>
            <person name="Pratte B."/>
        </authorList>
    </citation>
    <scope>NUCLEOTIDE SEQUENCE [LARGE SCALE GENOMIC DNA]</scope>
    <source>
        <strain evidence="3 4">N2B</strain>
    </source>
</reference>
<sequence>MLKFKHVNFAIISSALLSFAISAGVPTANAQSKKCESESVSISRSGKIATEITFINQRSAPVRLYWLDYSGQRKFYTLIAPNNRITQSTYVTHPWVITDTKNNCLGVYYPDGQPRIVEIL</sequence>
<evidence type="ECO:0000256" key="1">
    <source>
        <dbReference type="SAM" id="SignalP"/>
    </source>
</evidence>
<dbReference type="EMBL" id="JACKZP010000013">
    <property type="protein sequence ID" value="MBC1301395.1"/>
    <property type="molecule type" value="Genomic_DNA"/>
</dbReference>
<feature type="domain" description="von Hippel-Lindau disease tumour suppressor beta" evidence="2">
    <location>
        <begin position="43"/>
        <end position="102"/>
    </location>
</feature>
<accession>A0ABR6S4S3</accession>
<name>A0ABR6S4S3_ANAVA</name>
<dbReference type="SUPFAM" id="SSF49468">
    <property type="entry name" value="VHL"/>
    <property type="match status" value="1"/>
</dbReference>
<organism evidence="3 4">
    <name type="scientific">Trichormus variabilis N2B</name>
    <dbReference type="NCBI Taxonomy" id="2681315"/>
    <lineage>
        <taxon>Bacteria</taxon>
        <taxon>Bacillati</taxon>
        <taxon>Cyanobacteriota</taxon>
        <taxon>Cyanophyceae</taxon>
        <taxon>Nostocales</taxon>
        <taxon>Nostocaceae</taxon>
        <taxon>Trichormus</taxon>
    </lineage>
</organism>
<keyword evidence="1" id="KW-0732">Signal</keyword>
<proteinExistence type="predicted"/>
<dbReference type="Proteomes" id="UP000570851">
    <property type="component" value="Unassembled WGS sequence"/>
</dbReference>
<dbReference type="InterPro" id="IPR024053">
    <property type="entry name" value="VHL_beta_dom"/>
</dbReference>
<evidence type="ECO:0000259" key="2">
    <source>
        <dbReference type="Pfam" id="PF01847"/>
    </source>
</evidence>
<dbReference type="RefSeq" id="WP_011320682.1">
    <property type="nucleotide sequence ID" value="NZ_JACKZP010000013.1"/>
</dbReference>
<evidence type="ECO:0000313" key="4">
    <source>
        <dbReference type="Proteomes" id="UP000570851"/>
    </source>
</evidence>
<feature type="signal peptide" evidence="1">
    <location>
        <begin position="1"/>
        <end position="30"/>
    </location>
</feature>
<comment type="caution">
    <text evidence="3">The sequence shown here is derived from an EMBL/GenBank/DDBJ whole genome shotgun (WGS) entry which is preliminary data.</text>
</comment>
<gene>
    <name evidence="3" type="ORF">GNE12_05640</name>
</gene>
<dbReference type="Pfam" id="PF01847">
    <property type="entry name" value="VHL"/>
    <property type="match status" value="1"/>
</dbReference>